<feature type="domain" description="HTH lysR-type" evidence="5">
    <location>
        <begin position="4"/>
        <end position="61"/>
    </location>
</feature>
<dbReference type="EMBL" id="LR134155">
    <property type="protein sequence ID" value="VEA72459.1"/>
    <property type="molecule type" value="Genomic_DNA"/>
</dbReference>
<dbReference type="InterPro" id="IPR005119">
    <property type="entry name" value="LysR_subst-bd"/>
</dbReference>
<gene>
    <name evidence="6" type="primary">gcvA_4</name>
    <name evidence="6" type="ORF">NCTC9419_04073</name>
</gene>
<dbReference type="InterPro" id="IPR000847">
    <property type="entry name" value="LysR_HTH_N"/>
</dbReference>
<name>A0A3S4JX22_SERRU</name>
<proteinExistence type="inferred from homology"/>
<evidence type="ECO:0000313" key="6">
    <source>
        <dbReference type="EMBL" id="VEA72459.1"/>
    </source>
</evidence>
<reference evidence="6 7" key="1">
    <citation type="submission" date="2018-12" db="EMBL/GenBank/DDBJ databases">
        <authorList>
            <consortium name="Pathogen Informatics"/>
        </authorList>
    </citation>
    <scope>NUCLEOTIDE SEQUENCE [LARGE SCALE GENOMIC DNA]</scope>
    <source>
        <strain evidence="6 7">NCTC9419</strain>
    </source>
</reference>
<evidence type="ECO:0000256" key="3">
    <source>
        <dbReference type="ARBA" id="ARBA00023125"/>
    </source>
</evidence>
<evidence type="ECO:0000313" key="7">
    <source>
        <dbReference type="Proteomes" id="UP000271603"/>
    </source>
</evidence>
<dbReference type="InterPro" id="IPR036390">
    <property type="entry name" value="WH_DNA-bd_sf"/>
</dbReference>
<accession>A0A3S4JX22</accession>
<keyword evidence="3" id="KW-0238">DNA-binding</keyword>
<evidence type="ECO:0000259" key="5">
    <source>
        <dbReference type="PROSITE" id="PS50931"/>
    </source>
</evidence>
<dbReference type="SUPFAM" id="SSF46785">
    <property type="entry name" value="Winged helix' DNA-binding domain"/>
    <property type="match status" value="1"/>
</dbReference>
<dbReference type="AlphaFoldDB" id="A0A3S4JX22"/>
<keyword evidence="2" id="KW-0805">Transcription regulation</keyword>
<keyword evidence="4" id="KW-0804">Transcription</keyword>
<dbReference type="STRING" id="61652.AXX16_3825"/>
<dbReference type="PROSITE" id="PS50931">
    <property type="entry name" value="HTH_LYSR"/>
    <property type="match status" value="1"/>
</dbReference>
<evidence type="ECO:0000256" key="2">
    <source>
        <dbReference type="ARBA" id="ARBA00023015"/>
    </source>
</evidence>
<dbReference type="SUPFAM" id="SSF53850">
    <property type="entry name" value="Periplasmic binding protein-like II"/>
    <property type="match status" value="1"/>
</dbReference>
<dbReference type="PANTHER" id="PTHR30537">
    <property type="entry name" value="HTH-TYPE TRANSCRIPTIONAL REGULATOR"/>
    <property type="match status" value="1"/>
</dbReference>
<dbReference type="GO" id="GO:0043565">
    <property type="term" value="F:sequence-specific DNA binding"/>
    <property type="evidence" value="ECO:0007669"/>
    <property type="project" value="TreeGrafter"/>
</dbReference>
<dbReference type="Gene3D" id="3.40.190.290">
    <property type="match status" value="1"/>
</dbReference>
<comment type="similarity">
    <text evidence="1">Belongs to the LysR transcriptional regulatory family.</text>
</comment>
<dbReference type="Pfam" id="PF00126">
    <property type="entry name" value="HTH_1"/>
    <property type="match status" value="1"/>
</dbReference>
<dbReference type="InterPro" id="IPR036388">
    <property type="entry name" value="WH-like_DNA-bd_sf"/>
</dbReference>
<dbReference type="GO" id="GO:0003700">
    <property type="term" value="F:DNA-binding transcription factor activity"/>
    <property type="evidence" value="ECO:0007669"/>
    <property type="project" value="InterPro"/>
</dbReference>
<dbReference type="Proteomes" id="UP000271603">
    <property type="component" value="Chromosome"/>
</dbReference>
<dbReference type="GO" id="GO:0006351">
    <property type="term" value="P:DNA-templated transcription"/>
    <property type="evidence" value="ECO:0007669"/>
    <property type="project" value="TreeGrafter"/>
</dbReference>
<sequence length="295" mass="31769">MPMFNWEDLHYFLTFAAERSLSGAARRLQVDHATVARRIASLEAALALKLVDRRPRSYTLTEDGKRIAAQGDGMTLAAFAVDRAALGGRQGVAGTVNLSVPPAMAQGLIAPRLGALRRQYPALRFNLLAATAHASLLRGEADIAVRLSRASESEVVARKIGTVEFGLYAAADYLADTPEDERGFIGYHQEMASSMQQQWLLEQAGARPLVMCSNDLLVQAAAARGGAGVALLPHFLAQQNGGLQRLAPQQALTREIWLTVHDDMRHTPAIAAVMAFLLECYANVAGVTRLVDIAG</sequence>
<organism evidence="6 7">
    <name type="scientific">Serratia rubidaea</name>
    <name type="common">Serratia marinorubra</name>
    <dbReference type="NCBI Taxonomy" id="61652"/>
    <lineage>
        <taxon>Bacteria</taxon>
        <taxon>Pseudomonadati</taxon>
        <taxon>Pseudomonadota</taxon>
        <taxon>Gammaproteobacteria</taxon>
        <taxon>Enterobacterales</taxon>
        <taxon>Yersiniaceae</taxon>
        <taxon>Serratia</taxon>
    </lineage>
</organism>
<protein>
    <submittedName>
        <fullName evidence="6">Gcv operon activator</fullName>
    </submittedName>
</protein>
<evidence type="ECO:0000256" key="1">
    <source>
        <dbReference type="ARBA" id="ARBA00009437"/>
    </source>
</evidence>
<dbReference type="PANTHER" id="PTHR30537:SF3">
    <property type="entry name" value="TRANSCRIPTIONAL REGULATORY PROTEIN"/>
    <property type="match status" value="1"/>
</dbReference>
<dbReference type="Gene3D" id="1.10.10.10">
    <property type="entry name" value="Winged helix-like DNA-binding domain superfamily/Winged helix DNA-binding domain"/>
    <property type="match status" value="1"/>
</dbReference>
<dbReference type="Pfam" id="PF03466">
    <property type="entry name" value="LysR_substrate"/>
    <property type="match status" value="1"/>
</dbReference>
<dbReference type="InterPro" id="IPR058163">
    <property type="entry name" value="LysR-type_TF_proteobact-type"/>
</dbReference>
<evidence type="ECO:0000256" key="4">
    <source>
        <dbReference type="ARBA" id="ARBA00023163"/>
    </source>
</evidence>